<evidence type="ECO:0000313" key="2">
    <source>
        <dbReference type="EMBL" id="KNG86209.1"/>
    </source>
</evidence>
<proteinExistence type="predicted"/>
<protein>
    <submittedName>
        <fullName evidence="2">Uncharacterized protein</fullName>
    </submittedName>
</protein>
<dbReference type="OrthoDB" id="3556996at2759"/>
<dbReference type="AlphaFoldDB" id="A0A0L1J379"/>
<name>A0A0L1J379_ASPN3</name>
<accession>A0A0L1J379</accession>
<dbReference type="EMBL" id="JNOM01000124">
    <property type="protein sequence ID" value="KNG86209.1"/>
    <property type="molecule type" value="Genomic_DNA"/>
</dbReference>
<sequence length="221" mass="24112">MFSTILTSLLAFSASATARSVETRSLTPRSITPPEGCPIPTWTVDNFHWFNGSHSLDCIHSEVDKNAKGCLCGRDWCEPNPDTCNGTMVNVCYTGMPNYQPWGYGPPQTLAIDFEDGLHCGDTYIGYRIHDIAHGESNCGYADRSLGRIVSFYGSSNEATSTGHMDYVLGGGHALECANGSKITYSGSTDFTLNCVHDEFFNATCTAEPFEVPVLSYSWVN</sequence>
<evidence type="ECO:0000256" key="1">
    <source>
        <dbReference type="SAM" id="SignalP"/>
    </source>
</evidence>
<comment type="caution">
    <text evidence="2">The sequence shown here is derived from an EMBL/GenBank/DDBJ whole genome shotgun (WGS) entry which is preliminary data.</text>
</comment>
<dbReference type="GeneID" id="26807804"/>
<dbReference type="STRING" id="1509407.A0A0L1J379"/>
<gene>
    <name evidence="2" type="ORF">ANOM_006000</name>
</gene>
<evidence type="ECO:0000313" key="3">
    <source>
        <dbReference type="Proteomes" id="UP000037505"/>
    </source>
</evidence>
<dbReference type="RefSeq" id="XP_015407132.1">
    <property type="nucleotide sequence ID" value="XM_015551257.1"/>
</dbReference>
<reference evidence="2 3" key="1">
    <citation type="submission" date="2014-06" db="EMBL/GenBank/DDBJ databases">
        <title>The Genome of the Aflatoxigenic Filamentous Fungus Aspergillus nomius.</title>
        <authorList>
            <person name="Moore M.G."/>
            <person name="Shannon B.M."/>
            <person name="Brian M.M."/>
        </authorList>
    </citation>
    <scope>NUCLEOTIDE SEQUENCE [LARGE SCALE GENOMIC DNA]</scope>
    <source>
        <strain evidence="2 3">NRRL 13137</strain>
    </source>
</reference>
<feature type="signal peptide" evidence="1">
    <location>
        <begin position="1"/>
        <end position="18"/>
    </location>
</feature>
<feature type="chain" id="PRO_5005553124" evidence="1">
    <location>
        <begin position="19"/>
        <end position="221"/>
    </location>
</feature>
<keyword evidence="1" id="KW-0732">Signal</keyword>
<organism evidence="2 3">
    <name type="scientific">Aspergillus nomiae NRRL (strain ATCC 15546 / NRRL 13137 / CBS 260.88 / M93)</name>
    <dbReference type="NCBI Taxonomy" id="1509407"/>
    <lineage>
        <taxon>Eukaryota</taxon>
        <taxon>Fungi</taxon>
        <taxon>Dikarya</taxon>
        <taxon>Ascomycota</taxon>
        <taxon>Pezizomycotina</taxon>
        <taxon>Eurotiomycetes</taxon>
        <taxon>Eurotiomycetidae</taxon>
        <taxon>Eurotiales</taxon>
        <taxon>Aspergillaceae</taxon>
        <taxon>Aspergillus</taxon>
        <taxon>Aspergillus subgen. Circumdati</taxon>
    </lineage>
</organism>
<keyword evidence="3" id="KW-1185">Reference proteome</keyword>
<dbReference type="Proteomes" id="UP000037505">
    <property type="component" value="Unassembled WGS sequence"/>
</dbReference>